<sequence length="171" mass="19132">MVTHPKGELSPPGLSHLNQRSIVWICTCHPESKYHVLWPATDDLDKHLNQRTYDKLISICCGSSRVDVFDSRDLGVINLCVRLTEKEVKQVSSWPEILPPVGTPQECPARNEGSCIPARQKYIAWGTDECWNDNDVAMRGARKHLDVVGHSSRIKATYCSKIAARPPGILC</sequence>
<comment type="caution">
    <text evidence="1">The sequence shown here is derived from an EMBL/GenBank/DDBJ whole genome shotgun (WGS) entry which is preliminary data.</text>
</comment>
<protein>
    <submittedName>
        <fullName evidence="1">Uncharacterized protein</fullName>
    </submittedName>
</protein>
<reference evidence="1" key="1">
    <citation type="submission" date="2019-06" db="EMBL/GenBank/DDBJ databases">
        <authorList>
            <person name="Gan P."/>
            <person name="Shirasu K."/>
        </authorList>
    </citation>
    <scope>NUCLEOTIDE SEQUENCE [LARGE SCALE GENOMIC DNA]</scope>
    <source>
        <strain evidence="1">CAD2</strain>
    </source>
</reference>
<dbReference type="OrthoDB" id="10321599at2759"/>
<dbReference type="AlphaFoldDB" id="A0A9P5K6H7"/>
<organism evidence="1 2">
    <name type="scientific">Colletotrichum siamense</name>
    <name type="common">Anthracnose fungus</name>
    <dbReference type="NCBI Taxonomy" id="690259"/>
    <lineage>
        <taxon>Eukaryota</taxon>
        <taxon>Fungi</taxon>
        <taxon>Dikarya</taxon>
        <taxon>Ascomycota</taxon>
        <taxon>Pezizomycotina</taxon>
        <taxon>Sordariomycetes</taxon>
        <taxon>Hypocreomycetidae</taxon>
        <taxon>Glomerellales</taxon>
        <taxon>Glomerellaceae</taxon>
        <taxon>Colletotrichum</taxon>
        <taxon>Colletotrichum gloeosporioides species complex</taxon>
    </lineage>
</organism>
<dbReference type="EMBL" id="QPMT01000015">
    <property type="protein sequence ID" value="KAF4859888.1"/>
    <property type="molecule type" value="Genomic_DNA"/>
</dbReference>
<name>A0A9P5K6H7_COLSI</name>
<evidence type="ECO:0000313" key="1">
    <source>
        <dbReference type="EMBL" id="KAF4859888.1"/>
    </source>
</evidence>
<gene>
    <name evidence="1" type="ORF">CGCSCA2_v006013</name>
</gene>
<accession>A0A9P5K6H7</accession>
<evidence type="ECO:0000313" key="2">
    <source>
        <dbReference type="Proteomes" id="UP000711996"/>
    </source>
</evidence>
<keyword evidence="2" id="KW-1185">Reference proteome</keyword>
<dbReference type="Proteomes" id="UP000711996">
    <property type="component" value="Unassembled WGS sequence"/>
</dbReference>
<proteinExistence type="predicted"/>